<sequence>MLLYCLAVVLGALLLVTVSKLVRNLWWRPLCVRSVLEAQGVKGPPPKLLVGNQPAVKQMLQEVSSTPLRSISHDIVPWILPHYERWSKIYGETFLFWWGMEPRLTISDPDLIKEILSIKFGHFPKLPMTSASKDLFGDGLVTSNGERWAQERRLLNQAFHAERLKDMAETMTSLTVKMLNAWKNMLGDAQSSIGVEIEIQKQYTNLTADIIAHTAFGTSYEVGKVVFSLQYEQSRFSQEANRSLRWPGQSFLPTAKNRYRWKIRKRIEEKLHQMIQIRLEKDYKTGENAQDLLGLMVSAYRGLQQGNSQRHLRMSTQNIVDQCKTFFFAGHETTAALLTWTTLLLAINPEWQERLRTEIFAVCGSKPPNSDMLNSLKLVAMVLYEALRLYPAATTLLRCTCTDLKLGKLLIPKGTTLFLPVVAVLHSKEMWGEDANEFKPERFCDGIANAVKNQSAYLPFSLGPRNCIGQGFALMEAKIVLALLLQSFRFELSPSYVHAPSQVGIVKPLYGMQILLQPYP</sequence>
<gene>
    <name evidence="1" type="ORF">O6H91_08G070500</name>
</gene>
<name>A0ACC2CYN2_DIPCM</name>
<accession>A0ACC2CYN2</accession>
<organism evidence="1 2">
    <name type="scientific">Diphasiastrum complanatum</name>
    <name type="common">Issler's clubmoss</name>
    <name type="synonym">Lycopodium complanatum</name>
    <dbReference type="NCBI Taxonomy" id="34168"/>
    <lineage>
        <taxon>Eukaryota</taxon>
        <taxon>Viridiplantae</taxon>
        <taxon>Streptophyta</taxon>
        <taxon>Embryophyta</taxon>
        <taxon>Tracheophyta</taxon>
        <taxon>Lycopodiopsida</taxon>
        <taxon>Lycopodiales</taxon>
        <taxon>Lycopodiaceae</taxon>
        <taxon>Lycopodioideae</taxon>
        <taxon>Diphasiastrum</taxon>
    </lineage>
</organism>
<proteinExistence type="predicted"/>
<dbReference type="Proteomes" id="UP001162992">
    <property type="component" value="Chromosome 8"/>
</dbReference>
<protein>
    <submittedName>
        <fullName evidence="1">Uncharacterized protein</fullName>
    </submittedName>
</protein>
<reference evidence="2" key="1">
    <citation type="journal article" date="2024" name="Proc. Natl. Acad. Sci. U.S.A.">
        <title>Extraordinary preservation of gene collinearity over three hundred million years revealed in homosporous lycophytes.</title>
        <authorList>
            <person name="Li C."/>
            <person name="Wickell D."/>
            <person name="Kuo L.Y."/>
            <person name="Chen X."/>
            <person name="Nie B."/>
            <person name="Liao X."/>
            <person name="Peng D."/>
            <person name="Ji J."/>
            <person name="Jenkins J."/>
            <person name="Williams M."/>
            <person name="Shu S."/>
            <person name="Plott C."/>
            <person name="Barry K."/>
            <person name="Rajasekar S."/>
            <person name="Grimwood J."/>
            <person name="Han X."/>
            <person name="Sun S."/>
            <person name="Hou Z."/>
            <person name="He W."/>
            <person name="Dai G."/>
            <person name="Sun C."/>
            <person name="Schmutz J."/>
            <person name="Leebens-Mack J.H."/>
            <person name="Li F.W."/>
            <person name="Wang L."/>
        </authorList>
    </citation>
    <scope>NUCLEOTIDE SEQUENCE [LARGE SCALE GENOMIC DNA]</scope>
    <source>
        <strain evidence="2">cv. PW_Plant_1</strain>
    </source>
</reference>
<keyword evidence="2" id="KW-1185">Reference proteome</keyword>
<dbReference type="EMBL" id="CM055099">
    <property type="protein sequence ID" value="KAJ7547128.1"/>
    <property type="molecule type" value="Genomic_DNA"/>
</dbReference>
<evidence type="ECO:0000313" key="2">
    <source>
        <dbReference type="Proteomes" id="UP001162992"/>
    </source>
</evidence>
<comment type="caution">
    <text evidence="1">The sequence shown here is derived from an EMBL/GenBank/DDBJ whole genome shotgun (WGS) entry which is preliminary data.</text>
</comment>
<evidence type="ECO:0000313" key="1">
    <source>
        <dbReference type="EMBL" id="KAJ7547128.1"/>
    </source>
</evidence>